<reference evidence="2" key="2">
    <citation type="submission" date="2023-01" db="EMBL/GenBank/DDBJ databases">
        <authorList>
            <person name="Sun Q."/>
            <person name="Evtushenko L."/>
        </authorList>
    </citation>
    <scope>NUCLEOTIDE SEQUENCE</scope>
    <source>
        <strain evidence="2">VKM B-1499</strain>
    </source>
</reference>
<feature type="region of interest" description="Disordered" evidence="1">
    <location>
        <begin position="68"/>
        <end position="97"/>
    </location>
</feature>
<reference evidence="2" key="1">
    <citation type="journal article" date="2014" name="Int. J. Syst. Evol. Microbiol.">
        <title>Complete genome of a new Firmicutes species belonging to the dominant human colonic microbiota ('Ruminococcus bicirculans') reveals two chromosomes and a selective capacity to utilize plant glucans.</title>
        <authorList>
            <consortium name="NISC Comparative Sequencing Program"/>
            <person name="Wegmann U."/>
            <person name="Louis P."/>
            <person name="Goesmann A."/>
            <person name="Henrissat B."/>
            <person name="Duncan S.H."/>
            <person name="Flint H.J."/>
        </authorList>
    </citation>
    <scope>NUCLEOTIDE SEQUENCE</scope>
    <source>
        <strain evidence="2">VKM B-1499</strain>
    </source>
</reference>
<organism evidence="2 3">
    <name type="scientific">Brevundimonas intermedia</name>
    <dbReference type="NCBI Taxonomy" id="74315"/>
    <lineage>
        <taxon>Bacteria</taxon>
        <taxon>Pseudomonadati</taxon>
        <taxon>Pseudomonadota</taxon>
        <taxon>Alphaproteobacteria</taxon>
        <taxon>Caulobacterales</taxon>
        <taxon>Caulobacteraceae</taxon>
        <taxon>Brevundimonas</taxon>
    </lineage>
</organism>
<protein>
    <submittedName>
        <fullName evidence="2">Uncharacterized protein</fullName>
    </submittedName>
</protein>
<name>A0ABQ5T6K2_9CAUL</name>
<comment type="caution">
    <text evidence="2">The sequence shown here is derived from an EMBL/GenBank/DDBJ whole genome shotgun (WGS) entry which is preliminary data.</text>
</comment>
<dbReference type="Proteomes" id="UP001143509">
    <property type="component" value="Unassembled WGS sequence"/>
</dbReference>
<evidence type="ECO:0000256" key="1">
    <source>
        <dbReference type="SAM" id="MobiDB-lite"/>
    </source>
</evidence>
<proteinExistence type="predicted"/>
<evidence type="ECO:0000313" key="2">
    <source>
        <dbReference type="EMBL" id="GLK48212.1"/>
    </source>
</evidence>
<dbReference type="EMBL" id="BSFD01000002">
    <property type="protein sequence ID" value="GLK48212.1"/>
    <property type="molecule type" value="Genomic_DNA"/>
</dbReference>
<keyword evidence="3" id="KW-1185">Reference proteome</keyword>
<accession>A0ABQ5T6K2</accession>
<evidence type="ECO:0000313" key="3">
    <source>
        <dbReference type="Proteomes" id="UP001143509"/>
    </source>
</evidence>
<sequence length="132" mass="13759">MAGAATPANRAVVSAMPPARAKFLGVISHSYSFAPAIYAAVGIGEVDRTQRFRQESVACMAGLRRETGETVSEKSHTITPARGDATAGSFRRKTVTRNTQSSITLGKEFVTAAQSPCVSMIGSPSEPVAAAD</sequence>
<gene>
    <name evidence="2" type="ORF">GCM10017620_11850</name>
</gene>